<dbReference type="PANTHER" id="PTHR12894">
    <property type="entry name" value="CNH DOMAIN CONTAINING"/>
    <property type="match status" value="1"/>
</dbReference>
<dbReference type="Pfam" id="PF10367">
    <property type="entry name" value="zf-Vps39_C"/>
    <property type="match status" value="1"/>
</dbReference>
<reference evidence="7 8" key="1">
    <citation type="submission" date="2019-03" db="EMBL/GenBank/DDBJ databases">
        <title>Sequencing 25 genomes of Wallemia mellicola.</title>
        <authorList>
            <person name="Gostincar C."/>
        </authorList>
    </citation>
    <scope>NUCLEOTIDE SEQUENCE [LARGE SCALE GENOMIC DNA]</scope>
    <source>
        <strain evidence="7 8">EXF-1274</strain>
    </source>
</reference>
<feature type="domain" description="Vacuolar sorting protein 39/Transforming growth factor beta receptor-associated" evidence="5">
    <location>
        <begin position="546"/>
        <end position="645"/>
    </location>
</feature>
<dbReference type="InterPro" id="IPR019452">
    <property type="entry name" value="VPS39/TGF_beta_rcpt-assoc_1"/>
</dbReference>
<dbReference type="GO" id="GO:0034058">
    <property type="term" value="P:endosomal vesicle fusion"/>
    <property type="evidence" value="ECO:0007669"/>
    <property type="project" value="TreeGrafter"/>
</dbReference>
<evidence type="ECO:0000256" key="3">
    <source>
        <dbReference type="ARBA" id="ARBA00038201"/>
    </source>
</evidence>
<organism evidence="7 8">
    <name type="scientific">Wallemia mellicola</name>
    <dbReference type="NCBI Taxonomy" id="1708541"/>
    <lineage>
        <taxon>Eukaryota</taxon>
        <taxon>Fungi</taxon>
        <taxon>Dikarya</taxon>
        <taxon>Basidiomycota</taxon>
        <taxon>Wallemiomycotina</taxon>
        <taxon>Wallemiomycetes</taxon>
        <taxon>Wallemiales</taxon>
        <taxon>Wallemiaceae</taxon>
        <taxon>Wallemia</taxon>
    </lineage>
</organism>
<evidence type="ECO:0000256" key="1">
    <source>
        <dbReference type="ARBA" id="ARBA00004184"/>
    </source>
</evidence>
<evidence type="ECO:0000313" key="8">
    <source>
        <dbReference type="Proteomes" id="UP000309601"/>
    </source>
</evidence>
<keyword evidence="2" id="KW-0472">Membrane</keyword>
<evidence type="ECO:0000256" key="4">
    <source>
        <dbReference type="PROSITE-ProRule" id="PRU01006"/>
    </source>
</evidence>
<dbReference type="PROSITE" id="PS50236">
    <property type="entry name" value="CHCR"/>
    <property type="match status" value="1"/>
</dbReference>
<name>A0AB38MWU1_9BASI</name>
<accession>A0AB38MWU1</accession>
<dbReference type="InterPro" id="IPR032914">
    <property type="entry name" value="Vam6/VPS39/TRAP1"/>
</dbReference>
<dbReference type="InterPro" id="IPR000547">
    <property type="entry name" value="Clathrin_H-chain/VPS_repeat"/>
</dbReference>
<dbReference type="GO" id="GO:0006886">
    <property type="term" value="P:intracellular protein transport"/>
    <property type="evidence" value="ECO:0007669"/>
    <property type="project" value="UniProtKB-UniRule"/>
</dbReference>
<dbReference type="PANTHER" id="PTHR12894:SF49">
    <property type="entry name" value="VAM6_VPS39-LIKE PROTEIN"/>
    <property type="match status" value="1"/>
</dbReference>
<dbReference type="EMBL" id="SPRW01000021">
    <property type="protein sequence ID" value="TIC65382.1"/>
    <property type="molecule type" value="Genomic_DNA"/>
</dbReference>
<sequence length="971" mass="110387">MAAIELKTKFRDLHGKLSVYNQELYIAHTSKIYKYHNDTLIEEHPIEKKAIESLSIIHQSRLIALLADYTLTLHPLNDITSCTRTIKNVTCIDIMNTNLDTITAEAAMNERKHRTLSSRISNQSKERKSITRMTSKLAVVTKKKLCIYTWTDGLEEEHVDVILANTPKVVKILNPYTIFLGYSQVEYAVIHFDMKSPSLYSIQEVVLPSFNAQTSYKSSFTAGLTGFLGNRSKPLMEPLDSESIAIVNGSLIIVVDQDGQIQKTISTATAIDEIMFAKPYLYVHLQPSGNDSSSVLNLYSSYTLDLVQEVSIKECKLLQAVNSTLYLDTDEGISNTQLVSWKDLVDRSTKEGKFEEALGLLESVGFTQDQSSGNNQEFQEFRLKILQLYSISLVDADEIDDAIDVFIELETNPAKVIALFPENISGRLYIPQENWSSIFGDFAKLYKGTIDNNEIINSTSMSSLRSGSDTASLKSNKVSRNSKIEALLRYLTDRRQKVKGAIHQHPSESFINVKLTDYTKEQLLELPSRSADTLNVDQLAVLAGVVDTALFKAYIETRPALVGSLCRLENYCQPEEVEQSLLDRKKFDELVSLYKSKNMHEKALDLLKGLTLDEEEGKDIDSSVSYIQQLGSEYIDLILQKSRWMFDIDKQTAIQIFIADDERVESLPKLRVAEYLNSFDIGLGLQYLRYAIKELNDQDPSLHNYFADTLLQAVLRNRKTEEFQTIYDAYLDFLRSSHQYAPKARLKAIPIDDLYHARAILVDRLGKYEDALRIYVKNLNDFDSATRYCVKVEKEDKEIFSKLLKFYLKGDKSTSPGSQSSYFKATAISPSYSTMSDEGDNMNEIISLLCNFPTKFDIQQVLQSLPGDVPLQELQRFILRNYKATSSNQRWGSVVSNIRKSENERLAMKLVDLESRYVVIDDNRICPECKKRLGNSVISVHSPNGQVTHFGCKDNFTTKLQKIRRYDIYVD</sequence>
<comment type="caution">
    <text evidence="7">The sequence shown here is derived from an EMBL/GenBank/DDBJ whole genome shotgun (WGS) entry which is preliminary data.</text>
</comment>
<gene>
    <name evidence="7" type="ORF">E3Q02_02188</name>
</gene>
<feature type="repeat" description="CHCR" evidence="4">
    <location>
        <begin position="657"/>
        <end position="816"/>
    </location>
</feature>
<dbReference type="AlphaFoldDB" id="A0AB38MWU1"/>
<evidence type="ECO:0000313" key="7">
    <source>
        <dbReference type="EMBL" id="TIC65382.1"/>
    </source>
</evidence>
<dbReference type="GO" id="GO:0006914">
    <property type="term" value="P:autophagy"/>
    <property type="evidence" value="ECO:0007669"/>
    <property type="project" value="TreeGrafter"/>
</dbReference>
<comment type="subcellular location">
    <subcellularLocation>
        <location evidence="1">Endomembrane system</location>
        <topology evidence="1">Peripheral membrane protein</topology>
    </subcellularLocation>
</comment>
<evidence type="ECO:0000256" key="2">
    <source>
        <dbReference type="ARBA" id="ARBA00023136"/>
    </source>
</evidence>
<proteinExistence type="inferred from homology"/>
<dbReference type="Pfam" id="PF10366">
    <property type="entry name" value="Vps39_1"/>
    <property type="match status" value="1"/>
</dbReference>
<dbReference type="InterPro" id="IPR019453">
    <property type="entry name" value="VPS39/TGFA1_Znf"/>
</dbReference>
<evidence type="ECO:0000259" key="5">
    <source>
        <dbReference type="Pfam" id="PF10366"/>
    </source>
</evidence>
<dbReference type="GO" id="GO:0012505">
    <property type="term" value="C:endomembrane system"/>
    <property type="evidence" value="ECO:0007669"/>
    <property type="project" value="UniProtKB-SubCell"/>
</dbReference>
<comment type="similarity">
    <text evidence="3">Belongs to the VAM6/VPS39 family.</text>
</comment>
<feature type="domain" description="Vacuolar sorting protein 39/Transforming growth factor beta receptor-associated zinc finger" evidence="6">
    <location>
        <begin position="915"/>
        <end position="955"/>
    </location>
</feature>
<dbReference type="GO" id="GO:0000329">
    <property type="term" value="C:fungal-type vacuole membrane"/>
    <property type="evidence" value="ECO:0007669"/>
    <property type="project" value="TreeGrafter"/>
</dbReference>
<protein>
    <recommendedName>
        <fullName evidence="9">CNH domain-containing protein</fullName>
    </recommendedName>
</protein>
<dbReference type="Proteomes" id="UP000309601">
    <property type="component" value="Unassembled WGS sequence"/>
</dbReference>
<evidence type="ECO:0000259" key="6">
    <source>
        <dbReference type="Pfam" id="PF10367"/>
    </source>
</evidence>
<evidence type="ECO:0008006" key="9">
    <source>
        <dbReference type="Google" id="ProtNLM"/>
    </source>
</evidence>